<evidence type="ECO:0000313" key="3">
    <source>
        <dbReference type="Proteomes" id="UP001139408"/>
    </source>
</evidence>
<organism evidence="2 3">
    <name type="scientific">Shewanella algicola</name>
    <dbReference type="NCBI Taxonomy" id="640633"/>
    <lineage>
        <taxon>Bacteria</taxon>
        <taxon>Pseudomonadati</taxon>
        <taxon>Pseudomonadota</taxon>
        <taxon>Gammaproteobacteria</taxon>
        <taxon>Alteromonadales</taxon>
        <taxon>Shewanellaceae</taxon>
        <taxon>Shewanella</taxon>
    </lineage>
</organism>
<dbReference type="InterPro" id="IPR050464">
    <property type="entry name" value="Zeta_carotene_desat/Oxidored"/>
</dbReference>
<dbReference type="GO" id="GO:0016491">
    <property type="term" value="F:oxidoreductase activity"/>
    <property type="evidence" value="ECO:0007669"/>
    <property type="project" value="InterPro"/>
</dbReference>
<dbReference type="FunFam" id="1.10.405.20:FF:000001">
    <property type="entry name" value="Amine oxidase"/>
    <property type="match status" value="1"/>
</dbReference>
<reference evidence="2" key="1">
    <citation type="submission" date="2022-01" db="EMBL/GenBank/DDBJ databases">
        <title>Whole genome-based taxonomy of the Shewanellaceae.</title>
        <authorList>
            <person name="Martin-Rodriguez A.J."/>
        </authorList>
    </citation>
    <scope>NUCLEOTIDE SEQUENCE</scope>
    <source>
        <strain evidence="2">DSM 23803</strain>
    </source>
</reference>
<dbReference type="Proteomes" id="UP001139408">
    <property type="component" value="Unassembled WGS sequence"/>
</dbReference>
<dbReference type="EMBL" id="JAKILJ010000033">
    <property type="protein sequence ID" value="MCL1106422.1"/>
    <property type="molecule type" value="Genomic_DNA"/>
</dbReference>
<dbReference type="AlphaFoldDB" id="A0A9X2CEM6"/>
<gene>
    <name evidence="2" type="ORF">L2749_14335</name>
</gene>
<comment type="caution">
    <text evidence="2">The sequence shown here is derived from an EMBL/GenBank/DDBJ whole genome shotgun (WGS) entry which is preliminary data.</text>
</comment>
<dbReference type="Gene3D" id="3.50.50.60">
    <property type="entry name" value="FAD/NAD(P)-binding domain"/>
    <property type="match status" value="1"/>
</dbReference>
<protein>
    <submittedName>
        <fullName evidence="2">FAD-dependent oxidoreductase</fullName>
    </submittedName>
</protein>
<dbReference type="PANTHER" id="PTHR42923">
    <property type="entry name" value="PROTOPORPHYRINOGEN OXIDASE"/>
    <property type="match status" value="1"/>
</dbReference>
<sequence>MKNIAVIGTGISGLTCAHLLSREHKVTVFEANDYIGGHTATVDVEVAGKSYAIDTGFIVFNDRTYPRFEKLMDQLKVKSIPTEMSFSVNNAISGLEYNGHNLWSLFAQRRNLFRPSFYKFLGEIVRFNNGCKAIYEADKYPNTTLGEYLDQNDFSAFFCEHYILPMGAAIWSSSIDDMRGFSLRFFIRFFQHHGLLNINDRPQWHVLEGGSRSYIPALTAPFKERIHLNSPVTGIKRSEDGVQVQVSNGEWQQFDDVVLTCHSDQALAMLTDPSQDETEILAPMAYQNNEVVLHTDINVLPKRKAAWASWNYRLDGENELDITQRPASVTYNMNILQRLPKDAPTFCVTLNQTDLIDETKILRKFNYAHPVFNDASMKSQAKKALINGKRHTYYAGAYWHNGFHEDGVRSAVDVCNLFGITL</sequence>
<dbReference type="InterPro" id="IPR036188">
    <property type="entry name" value="FAD/NAD-bd_sf"/>
</dbReference>
<keyword evidence="3" id="KW-1185">Reference proteome</keyword>
<dbReference type="Gene3D" id="1.10.405.20">
    <property type="match status" value="1"/>
</dbReference>
<proteinExistence type="predicted"/>
<evidence type="ECO:0000259" key="1">
    <source>
        <dbReference type="Pfam" id="PF01593"/>
    </source>
</evidence>
<dbReference type="RefSeq" id="WP_188925800.1">
    <property type="nucleotide sequence ID" value="NZ_BMQI01000031.1"/>
</dbReference>
<evidence type="ECO:0000313" key="2">
    <source>
        <dbReference type="EMBL" id="MCL1106422.1"/>
    </source>
</evidence>
<dbReference type="PANTHER" id="PTHR42923:SF17">
    <property type="entry name" value="AMINE OXIDASE DOMAIN-CONTAINING PROTEIN"/>
    <property type="match status" value="1"/>
</dbReference>
<dbReference type="Pfam" id="PF01593">
    <property type="entry name" value="Amino_oxidase"/>
    <property type="match status" value="1"/>
</dbReference>
<dbReference type="SUPFAM" id="SSF51905">
    <property type="entry name" value="FAD/NAD(P)-binding domain"/>
    <property type="match status" value="1"/>
</dbReference>
<accession>A0A9X2CEM6</accession>
<feature type="domain" description="Amine oxidase" evidence="1">
    <location>
        <begin position="11"/>
        <end position="288"/>
    </location>
</feature>
<dbReference type="Gene3D" id="3.30.70.1990">
    <property type="match status" value="1"/>
</dbReference>
<dbReference type="InterPro" id="IPR002937">
    <property type="entry name" value="Amino_oxidase"/>
</dbReference>
<name>A0A9X2CEM6_9GAMM</name>